<sequence length="34" mass="3435">MPLVEGAGNLVEIAANPAVLGCELPDSGEQLVID</sequence>
<protein>
    <submittedName>
        <fullName evidence="1">Uncharacterized protein</fullName>
    </submittedName>
</protein>
<name>F7R0D6_9LACO</name>
<accession>F7R0D6</accession>
<comment type="caution">
    <text evidence="1">The sequence shown here is derived from an EMBL/GenBank/DDBJ whole genome shotgun (WGS) entry which is preliminary data.</text>
</comment>
<dbReference type="Proteomes" id="UP000002971">
    <property type="component" value="Unassembled WGS sequence"/>
</dbReference>
<dbReference type="EMBL" id="AFOJ01000005">
    <property type="protein sequence ID" value="EGM51751.1"/>
    <property type="molecule type" value="Genomic_DNA"/>
</dbReference>
<evidence type="ECO:0000313" key="1">
    <source>
        <dbReference type="EMBL" id="EGM51751.1"/>
    </source>
</evidence>
<organism evidence="1 2">
    <name type="scientific">Ligilactobacillus ruminis SPM0211</name>
    <dbReference type="NCBI Taxonomy" id="1040964"/>
    <lineage>
        <taxon>Bacteria</taxon>
        <taxon>Bacillati</taxon>
        <taxon>Bacillota</taxon>
        <taxon>Bacilli</taxon>
        <taxon>Lactobacillales</taxon>
        <taxon>Lactobacillaceae</taxon>
        <taxon>Ligilactobacillus</taxon>
    </lineage>
</organism>
<dbReference type="AlphaFoldDB" id="F7R0D6"/>
<proteinExistence type="predicted"/>
<reference evidence="1 2" key="1">
    <citation type="journal article" date="2011" name="J. Bacteriol.">
        <title>Genome Sequence of Lactobacillus ruminis SPM0211, Isolated from a Fecal Sample from a Healthy Korean.</title>
        <authorList>
            <person name="Lee S."/>
            <person name="Cho Y.J."/>
            <person name="Lee A.H."/>
            <person name="Chun J."/>
            <person name="Ha N.J."/>
            <person name="Ko G."/>
        </authorList>
    </citation>
    <scope>NUCLEOTIDE SEQUENCE [LARGE SCALE GENOMIC DNA]</scope>
    <source>
        <strain evidence="1 2">SPM0211</strain>
    </source>
</reference>
<gene>
    <name evidence="1" type="ORF">LRU_01264</name>
</gene>
<evidence type="ECO:0000313" key="2">
    <source>
        <dbReference type="Proteomes" id="UP000002971"/>
    </source>
</evidence>